<gene>
    <name evidence="2" type="ORF">A0H81_13954</name>
</gene>
<keyword evidence="3" id="KW-1185">Reference proteome</keyword>
<dbReference type="GO" id="GO:0003700">
    <property type="term" value="F:DNA-binding transcription factor activity"/>
    <property type="evidence" value="ECO:0007669"/>
    <property type="project" value="InterPro"/>
</dbReference>
<evidence type="ECO:0000313" key="2">
    <source>
        <dbReference type="EMBL" id="OBZ66079.1"/>
    </source>
</evidence>
<reference evidence="2 3" key="1">
    <citation type="submission" date="2016-03" db="EMBL/GenBank/DDBJ databases">
        <title>Whole genome sequencing of Grifola frondosa 9006-11.</title>
        <authorList>
            <person name="Min B."/>
            <person name="Park H."/>
            <person name="Kim J.-G."/>
            <person name="Cho H."/>
            <person name="Oh Y.-L."/>
            <person name="Kong W.-S."/>
            <person name="Choi I.-G."/>
        </authorList>
    </citation>
    <scope>NUCLEOTIDE SEQUENCE [LARGE SCALE GENOMIC DNA]</scope>
    <source>
        <strain evidence="2 3">9006-11</strain>
    </source>
</reference>
<dbReference type="Proteomes" id="UP000092993">
    <property type="component" value="Unassembled WGS sequence"/>
</dbReference>
<keyword evidence="1" id="KW-0539">Nucleus</keyword>
<dbReference type="EMBL" id="LUGG01000033">
    <property type="protein sequence ID" value="OBZ66079.1"/>
    <property type="molecule type" value="Genomic_DNA"/>
</dbReference>
<dbReference type="STRING" id="5627.A0A1C7LQ55"/>
<dbReference type="PANTHER" id="PTHR46910:SF1">
    <property type="entry name" value="MISCELLANEOUS ZN(II)2CYS6 TRANSCRIPTION FACTOR (EUROFUNG)-RELATED"/>
    <property type="match status" value="1"/>
</dbReference>
<name>A0A1C7LQ55_GRIFR</name>
<comment type="caution">
    <text evidence="2">The sequence shown here is derived from an EMBL/GenBank/DDBJ whole genome shotgun (WGS) entry which is preliminary data.</text>
</comment>
<organism evidence="2 3">
    <name type="scientific">Grifola frondosa</name>
    <name type="common">Maitake</name>
    <name type="synonym">Polyporus frondosus</name>
    <dbReference type="NCBI Taxonomy" id="5627"/>
    <lineage>
        <taxon>Eukaryota</taxon>
        <taxon>Fungi</taxon>
        <taxon>Dikarya</taxon>
        <taxon>Basidiomycota</taxon>
        <taxon>Agaricomycotina</taxon>
        <taxon>Agaricomycetes</taxon>
        <taxon>Polyporales</taxon>
        <taxon>Grifolaceae</taxon>
        <taxon>Grifola</taxon>
    </lineage>
</organism>
<dbReference type="OrthoDB" id="434771at2759"/>
<dbReference type="CDD" id="cd12148">
    <property type="entry name" value="fungal_TF_MHR"/>
    <property type="match status" value="1"/>
</dbReference>
<evidence type="ECO:0000313" key="3">
    <source>
        <dbReference type="Proteomes" id="UP000092993"/>
    </source>
</evidence>
<proteinExistence type="predicted"/>
<dbReference type="PANTHER" id="PTHR46910">
    <property type="entry name" value="TRANSCRIPTION FACTOR PDR1"/>
    <property type="match status" value="1"/>
</dbReference>
<evidence type="ECO:0000256" key="1">
    <source>
        <dbReference type="ARBA" id="ARBA00023242"/>
    </source>
</evidence>
<accession>A0A1C7LQ55</accession>
<dbReference type="AlphaFoldDB" id="A0A1C7LQ55"/>
<dbReference type="InterPro" id="IPR050987">
    <property type="entry name" value="AtrR-like"/>
</dbReference>
<sequence length="193" mass="21442">MRGYVELISLYKIAGQVLRQVYALDKCKDNLELEKCTELQRAVDSLDKSLTKWCDDLPSIFKSNPITEKQVTMAAVLCSHYYSILTTLRRNFLPVRRDQPIAPRSTANAVSTARACIRLAPSIKAVVPPNHHLAFFIQNLFSSVLIILLYAMHATDPTASHTAMDEAKSCLTCWRSGRGTGLGHGSARSCSRT</sequence>
<protein>
    <submittedName>
        <fullName evidence="2">Uncharacterized protein</fullName>
    </submittedName>
</protein>